<keyword evidence="4 7" id="KW-0547">Nucleotide-binding</keyword>
<dbReference type="InterPro" id="IPR017441">
    <property type="entry name" value="Protein_kinase_ATP_BS"/>
</dbReference>
<protein>
    <recommendedName>
        <fullName evidence="10">Protein kinase domain-containing protein</fullName>
    </recommendedName>
</protein>
<evidence type="ECO:0000256" key="8">
    <source>
        <dbReference type="RuleBase" id="RU000304"/>
    </source>
</evidence>
<keyword evidence="5" id="KW-0418">Kinase</keyword>
<evidence type="ECO:0000256" key="7">
    <source>
        <dbReference type="PROSITE-ProRule" id="PRU10141"/>
    </source>
</evidence>
<keyword evidence="12" id="KW-1185">Reference proteome</keyword>
<evidence type="ECO:0000256" key="2">
    <source>
        <dbReference type="ARBA" id="ARBA00022527"/>
    </source>
</evidence>
<keyword evidence="2 8" id="KW-0723">Serine/threonine-protein kinase</keyword>
<dbReference type="PANTHER" id="PTHR24346:SF82">
    <property type="entry name" value="KP78A-RELATED"/>
    <property type="match status" value="1"/>
</dbReference>
<dbReference type="Gene3D" id="1.10.510.10">
    <property type="entry name" value="Transferase(Phosphotransferase) domain 1"/>
    <property type="match status" value="1"/>
</dbReference>
<dbReference type="OrthoDB" id="6513151at2759"/>
<dbReference type="PROSITE" id="PS00108">
    <property type="entry name" value="PROTEIN_KINASE_ST"/>
    <property type="match status" value="1"/>
</dbReference>
<dbReference type="PROSITE" id="PS50011">
    <property type="entry name" value="PROTEIN_KINASE_DOM"/>
    <property type="match status" value="1"/>
</dbReference>
<accession>A0A9P6WC89</accession>
<sequence>MASTTATDEDKMSKLRINENENEKSDSNLSLSSVFGRSKFKGISRLFMDRNTQSNTMGSSNNSSSSSLNTLQPFKSFNRIKNTTAMASNEKIPILQKDNYDESEISSISSMSSFEVDPELHPADVLDEYIIKEYLFRRNRKLLKNANRSIMSEKTTTCISVKHKLLTDYGKPVRKIGEGASGTVTECITKDNKVYAIKLYRTPTPPTSDITAATEKPILTTFQKNIIREYCIGSIFDHQNIMKTIDLVFEIDDLSQDIIHLIQVMEYVPYDFFDVVMASQMTEQEAACYMKQLVNGMAYLHSKNIAHRDIKLDNCVVSQDGILKLIDFGSAVTTFDHGHFIWASGIVGSDPYLAPELLAGHSKKYDPRPVDVWAVAIMYYCLIMGKFPWKAPRRSFNNFRLFSEDPDDEDDVSKGQLRILRLLPTYSRRIIGRMMELNPQERIMTEDILNDPWIHSIHCCEVDRSDRLIHKPTDHMHHLTAKEGIDTKKAQSQA</sequence>
<keyword evidence="3" id="KW-0808">Transferase</keyword>
<feature type="domain" description="Protein kinase" evidence="10">
    <location>
        <begin position="170"/>
        <end position="454"/>
    </location>
</feature>
<comment type="caution">
    <text evidence="11">The sequence shown here is derived from an EMBL/GenBank/DDBJ whole genome shotgun (WGS) entry which is preliminary data.</text>
</comment>
<dbReference type="GO" id="GO:0005524">
    <property type="term" value="F:ATP binding"/>
    <property type="evidence" value="ECO:0007669"/>
    <property type="project" value="UniProtKB-UniRule"/>
</dbReference>
<dbReference type="SUPFAM" id="SSF56112">
    <property type="entry name" value="Protein kinase-like (PK-like)"/>
    <property type="match status" value="1"/>
</dbReference>
<evidence type="ECO:0000256" key="6">
    <source>
        <dbReference type="ARBA" id="ARBA00022840"/>
    </source>
</evidence>
<comment type="similarity">
    <text evidence="1">Belongs to the protein kinase superfamily. CAMK Ser/Thr protein kinase family. NIM1 subfamily.</text>
</comment>
<evidence type="ECO:0000256" key="5">
    <source>
        <dbReference type="ARBA" id="ARBA00022777"/>
    </source>
</evidence>
<gene>
    <name evidence="11" type="ORF">C6P45_002844</name>
</gene>
<dbReference type="PROSITE" id="PS00107">
    <property type="entry name" value="PROTEIN_KINASE_ATP"/>
    <property type="match status" value="1"/>
</dbReference>
<evidence type="ECO:0000256" key="4">
    <source>
        <dbReference type="ARBA" id="ARBA00022741"/>
    </source>
</evidence>
<dbReference type="Proteomes" id="UP000750334">
    <property type="component" value="Unassembled WGS sequence"/>
</dbReference>
<feature type="binding site" evidence="7">
    <location>
        <position position="198"/>
    </location>
    <ligand>
        <name>ATP</name>
        <dbReference type="ChEBI" id="CHEBI:30616"/>
    </ligand>
</feature>
<dbReference type="GO" id="GO:0004674">
    <property type="term" value="F:protein serine/threonine kinase activity"/>
    <property type="evidence" value="ECO:0007669"/>
    <property type="project" value="UniProtKB-KW"/>
</dbReference>
<name>A0A9P6WC89_MAUEX</name>
<dbReference type="GO" id="GO:0005737">
    <property type="term" value="C:cytoplasm"/>
    <property type="evidence" value="ECO:0007669"/>
    <property type="project" value="TreeGrafter"/>
</dbReference>
<evidence type="ECO:0000256" key="9">
    <source>
        <dbReference type="SAM" id="MobiDB-lite"/>
    </source>
</evidence>
<dbReference type="SMART" id="SM00220">
    <property type="entry name" value="S_TKc"/>
    <property type="match status" value="1"/>
</dbReference>
<dbReference type="AlphaFoldDB" id="A0A9P6WC89"/>
<dbReference type="Pfam" id="PF00069">
    <property type="entry name" value="Pkinase"/>
    <property type="match status" value="1"/>
</dbReference>
<reference evidence="11 12" key="1">
    <citation type="submission" date="2020-11" db="EMBL/GenBank/DDBJ databases">
        <title>Kefir isolates.</title>
        <authorList>
            <person name="Marcisauskas S."/>
            <person name="Kim Y."/>
            <person name="Blasche S."/>
        </authorList>
    </citation>
    <scope>NUCLEOTIDE SEQUENCE [LARGE SCALE GENOMIC DNA]</scope>
    <source>
        <strain evidence="11 12">OG2</strain>
    </source>
</reference>
<dbReference type="PANTHER" id="PTHR24346">
    <property type="entry name" value="MAP/MICROTUBULE AFFINITY-REGULATING KINASE"/>
    <property type="match status" value="1"/>
</dbReference>
<dbReference type="GO" id="GO:0035556">
    <property type="term" value="P:intracellular signal transduction"/>
    <property type="evidence" value="ECO:0007669"/>
    <property type="project" value="TreeGrafter"/>
</dbReference>
<feature type="region of interest" description="Disordered" evidence="9">
    <location>
        <begin position="1"/>
        <end position="29"/>
    </location>
</feature>
<evidence type="ECO:0000313" key="11">
    <source>
        <dbReference type="EMBL" id="KAG0670049.1"/>
    </source>
</evidence>
<dbReference type="InterPro" id="IPR000719">
    <property type="entry name" value="Prot_kinase_dom"/>
</dbReference>
<evidence type="ECO:0000259" key="10">
    <source>
        <dbReference type="PROSITE" id="PS50011"/>
    </source>
</evidence>
<organism evidence="11 12">
    <name type="scientific">Maudiozyma exigua</name>
    <name type="common">Yeast</name>
    <name type="synonym">Kazachstania exigua</name>
    <dbReference type="NCBI Taxonomy" id="34358"/>
    <lineage>
        <taxon>Eukaryota</taxon>
        <taxon>Fungi</taxon>
        <taxon>Dikarya</taxon>
        <taxon>Ascomycota</taxon>
        <taxon>Saccharomycotina</taxon>
        <taxon>Saccharomycetes</taxon>
        <taxon>Saccharomycetales</taxon>
        <taxon>Saccharomycetaceae</taxon>
        <taxon>Maudiozyma</taxon>
    </lineage>
</organism>
<keyword evidence="6 7" id="KW-0067">ATP-binding</keyword>
<evidence type="ECO:0000256" key="1">
    <source>
        <dbReference type="ARBA" id="ARBA00010791"/>
    </source>
</evidence>
<dbReference type="InterPro" id="IPR008271">
    <property type="entry name" value="Ser/Thr_kinase_AS"/>
</dbReference>
<evidence type="ECO:0000313" key="12">
    <source>
        <dbReference type="Proteomes" id="UP000750334"/>
    </source>
</evidence>
<feature type="compositionally biased region" description="Basic and acidic residues" evidence="9">
    <location>
        <begin position="8"/>
        <end position="26"/>
    </location>
</feature>
<evidence type="ECO:0000256" key="3">
    <source>
        <dbReference type="ARBA" id="ARBA00022679"/>
    </source>
</evidence>
<proteinExistence type="inferred from homology"/>
<dbReference type="EMBL" id="PUHR01000028">
    <property type="protein sequence ID" value="KAG0670049.1"/>
    <property type="molecule type" value="Genomic_DNA"/>
</dbReference>
<dbReference type="InterPro" id="IPR011009">
    <property type="entry name" value="Kinase-like_dom_sf"/>
</dbReference>